<dbReference type="InterPro" id="IPR003399">
    <property type="entry name" value="Mce/MlaD"/>
</dbReference>
<evidence type="ECO:0000259" key="1">
    <source>
        <dbReference type="Pfam" id="PF02470"/>
    </source>
</evidence>
<feature type="domain" description="Mce/MlaD" evidence="1">
    <location>
        <begin position="41"/>
        <end position="109"/>
    </location>
</feature>
<accession>A0A931IFN0</accession>
<dbReference type="PANTHER" id="PTHR33371">
    <property type="entry name" value="INTERMEMBRANE PHOSPHOLIPID TRANSPORT SYSTEM BINDING PROTEIN MLAD-RELATED"/>
    <property type="match status" value="1"/>
</dbReference>
<proteinExistence type="predicted"/>
<evidence type="ECO:0000313" key="2">
    <source>
        <dbReference type="EMBL" id="MBH0780654.1"/>
    </source>
</evidence>
<dbReference type="EMBL" id="JADMLG010000017">
    <property type="protein sequence ID" value="MBH0780654.1"/>
    <property type="molecule type" value="Genomic_DNA"/>
</dbReference>
<gene>
    <name evidence="2" type="ORF">IT779_30730</name>
</gene>
<name>A0A931IFN0_9NOCA</name>
<dbReference type="Pfam" id="PF02470">
    <property type="entry name" value="MlaD"/>
    <property type="match status" value="1"/>
</dbReference>
<dbReference type="InterPro" id="IPR052336">
    <property type="entry name" value="MlaD_Phospholipid_Transporter"/>
</dbReference>
<dbReference type="GO" id="GO:0005576">
    <property type="term" value="C:extracellular region"/>
    <property type="evidence" value="ECO:0007669"/>
    <property type="project" value="TreeGrafter"/>
</dbReference>
<dbReference type="AlphaFoldDB" id="A0A931IFN0"/>
<dbReference type="PANTHER" id="PTHR33371:SF4">
    <property type="entry name" value="INTERMEMBRANE PHOSPHOLIPID TRANSPORT SYSTEM BINDING PROTEIN MLAD"/>
    <property type="match status" value="1"/>
</dbReference>
<sequence length="363" mass="38077">MARRLLASRGFMSVLVVLTLIVATVIGFRLARPHPAMRGYCAEMPDSIGLYVGSAVTVLGVPVGEVTEIRSTGATAHVRFTIPAERRLPADVGAVTLSDTLIADRKLALVGNQPPGPGWNTDRCITKTLTPQSLSQTFDALGSLAAHLRADDQRTGPGALEALARATDGTAEKLNTVIWQLSQALAAPDAAVAHLGALLDTLAELAHKATRDWAAIESTVSGLPQAFIDINDDTIPPIRQLVDNLAEVLPQTNDVIMMFGSPGLRALDQSTDLARLFAARIGSLAEILRMTPAILTAFTTVTDPATGAISIDYAPPALRIPHDSASALCQALATVSSRACEPAEHGTLDVAALPLLLAAVSTR</sequence>
<comment type="caution">
    <text evidence="2">The sequence shown here is derived from an EMBL/GenBank/DDBJ whole genome shotgun (WGS) entry which is preliminary data.</text>
</comment>
<keyword evidence="3" id="KW-1185">Reference proteome</keyword>
<evidence type="ECO:0000313" key="3">
    <source>
        <dbReference type="Proteomes" id="UP000655751"/>
    </source>
</evidence>
<organism evidence="2 3">
    <name type="scientific">Nocardia bovistercoris</name>
    <dbReference type="NCBI Taxonomy" id="2785916"/>
    <lineage>
        <taxon>Bacteria</taxon>
        <taxon>Bacillati</taxon>
        <taxon>Actinomycetota</taxon>
        <taxon>Actinomycetes</taxon>
        <taxon>Mycobacteriales</taxon>
        <taxon>Nocardiaceae</taxon>
        <taxon>Nocardia</taxon>
    </lineage>
</organism>
<dbReference type="RefSeq" id="WP_196152968.1">
    <property type="nucleotide sequence ID" value="NZ_JADMLG010000017.1"/>
</dbReference>
<dbReference type="Proteomes" id="UP000655751">
    <property type="component" value="Unassembled WGS sequence"/>
</dbReference>
<protein>
    <submittedName>
        <fullName evidence="2">MCE family protein</fullName>
    </submittedName>
</protein>
<reference evidence="2" key="1">
    <citation type="submission" date="2020-11" db="EMBL/GenBank/DDBJ databases">
        <title>Nocardia NEAU-351.nov., a novel actinomycete isolated from the cow dung.</title>
        <authorList>
            <person name="Zhang X."/>
        </authorList>
    </citation>
    <scope>NUCLEOTIDE SEQUENCE</scope>
    <source>
        <strain evidence="2">NEAU-351</strain>
    </source>
</reference>